<organism evidence="2 3">
    <name type="scientific">Rathayibacter iranicus</name>
    <dbReference type="NCBI Taxonomy" id="59737"/>
    <lineage>
        <taxon>Bacteria</taxon>
        <taxon>Bacillati</taxon>
        <taxon>Actinomycetota</taxon>
        <taxon>Actinomycetes</taxon>
        <taxon>Micrococcales</taxon>
        <taxon>Microbacteriaceae</taxon>
        <taxon>Rathayibacter</taxon>
    </lineage>
</organism>
<feature type="region of interest" description="Disordered" evidence="1">
    <location>
        <begin position="67"/>
        <end position="107"/>
    </location>
</feature>
<dbReference type="Proteomes" id="UP000283946">
    <property type="component" value="Chromosome"/>
</dbReference>
<name>A0AAD1ACB0_9MICO</name>
<evidence type="ECO:0000256" key="1">
    <source>
        <dbReference type="SAM" id="MobiDB-lite"/>
    </source>
</evidence>
<dbReference type="AlphaFoldDB" id="A0AAD1ACB0"/>
<dbReference type="KEGG" id="ria:C7V51_06705"/>
<accession>A0AAD1ACB0</accession>
<protein>
    <recommendedName>
        <fullName evidence="4">Tetratricopeptide repeat protein</fullName>
    </recommendedName>
</protein>
<evidence type="ECO:0000313" key="3">
    <source>
        <dbReference type="Proteomes" id="UP000283946"/>
    </source>
</evidence>
<evidence type="ECO:0000313" key="2">
    <source>
        <dbReference type="EMBL" id="AZZ55608.1"/>
    </source>
</evidence>
<gene>
    <name evidence="2" type="ORF">C7V51_06705</name>
</gene>
<evidence type="ECO:0008006" key="4">
    <source>
        <dbReference type="Google" id="ProtNLM"/>
    </source>
</evidence>
<dbReference type="RefSeq" id="WP_104264381.1">
    <property type="nucleotide sequence ID" value="NZ_CP028130.1"/>
</dbReference>
<sequence length="281" mass="29857">MTPSLLRSSSPFAHFRTGLPFRSGDPCVSSVVLLSEEKRVLCTRLAALGRFDYVDWRPSAFRPGIEPEDVCGRRTASSERQGRFSSGPSDPRAAQRRGGEASDTLEGGATLLVPEVDREESLAVAAAVDRLLDRHPRAELPKAILAGVDDLVRRAVEGPTGPVQTASSAALIVAVQRGAGADRVLLLSRAASPRFSRAEPSLVELLARTAALAPETERAAVLVVLARLLAGDGRADEARRLAHDAVRLDPHHVGARRLAAALGGNLPETQAVRALPPRYAA</sequence>
<reference evidence="2 3" key="1">
    <citation type="submission" date="2018-03" db="EMBL/GenBank/DDBJ databases">
        <title>Bacteriophage NCPPB3778 and a type I-E CRISPR drive the evolution of the US Biological Select Agent, Rathayibacter toxicus.</title>
        <authorList>
            <person name="Davis E.W.II."/>
            <person name="Tabima J.F."/>
            <person name="Weisberg A.J."/>
            <person name="Dantas Lopes L."/>
            <person name="Wiseman M.S."/>
            <person name="Wiseman M.S."/>
            <person name="Pupko T."/>
            <person name="Belcher M.S."/>
            <person name="Sechler A.J."/>
            <person name="Tancos M.A."/>
            <person name="Schroeder B.K."/>
            <person name="Murray T.D."/>
            <person name="Luster D.G."/>
            <person name="Schneider W.L."/>
            <person name="Rogers E."/>
            <person name="Andreote F.D."/>
            <person name="Grunwald N.J."/>
            <person name="Putnam M.L."/>
            <person name="Chang J.H."/>
        </authorList>
    </citation>
    <scope>NUCLEOTIDE SEQUENCE [LARGE SCALE GENOMIC DNA]</scope>
    <source>
        <strain evidence="2 3">NCCPB 2253</strain>
    </source>
</reference>
<dbReference type="EMBL" id="CP028130">
    <property type="protein sequence ID" value="AZZ55608.1"/>
    <property type="molecule type" value="Genomic_DNA"/>
</dbReference>
<feature type="compositionally biased region" description="Basic and acidic residues" evidence="1">
    <location>
        <begin position="70"/>
        <end position="82"/>
    </location>
</feature>
<proteinExistence type="predicted"/>